<feature type="non-terminal residue" evidence="2">
    <location>
        <position position="32"/>
    </location>
</feature>
<proteinExistence type="predicted"/>
<protein>
    <submittedName>
        <fullName evidence="2">Uncharacterized protein</fullName>
    </submittedName>
</protein>
<dbReference type="Proteomes" id="UP000027644">
    <property type="component" value="Unassembled WGS sequence"/>
</dbReference>
<reference evidence="2 3" key="1">
    <citation type="journal article" date="2014" name="PLoS Genet.">
        <title>Hidden diversity in honey bee gut symbionts detected by single-cell genomics.</title>
        <authorList>
            <person name="Engel P."/>
            <person name="Stepanauskas R."/>
            <person name="Moran N."/>
        </authorList>
    </citation>
    <scope>NUCLEOTIDE SEQUENCE [LARGE SCALE GENOMIC DNA]</scope>
    <source>
        <strain evidence="2 3">SCGC AB-598-J21</strain>
    </source>
</reference>
<evidence type="ECO:0000313" key="1">
    <source>
        <dbReference type="EMBL" id="KEQ02175.1"/>
    </source>
</evidence>
<comment type="caution">
    <text evidence="2">The sequence shown here is derived from an EMBL/GenBank/DDBJ whole genome shotgun (WGS) entry which is preliminary data.</text>
</comment>
<accession>A0A074VIJ7</accession>
<organism evidence="2 3">
    <name type="scientific">Snodgrassella alvi SCGC AB-598-J21</name>
    <dbReference type="NCBI Taxonomy" id="1385367"/>
    <lineage>
        <taxon>Bacteria</taxon>
        <taxon>Pseudomonadati</taxon>
        <taxon>Pseudomonadota</taxon>
        <taxon>Betaproteobacteria</taxon>
        <taxon>Neisseriales</taxon>
        <taxon>Neisseriaceae</taxon>
        <taxon>Snodgrassella</taxon>
    </lineage>
</organism>
<dbReference type="EMBL" id="AVQL01000040">
    <property type="protein sequence ID" value="KEQ02175.1"/>
    <property type="molecule type" value="Genomic_DNA"/>
</dbReference>
<dbReference type="EMBL" id="AVQL01000013">
    <property type="protein sequence ID" value="KEQ02205.1"/>
    <property type="molecule type" value="Genomic_DNA"/>
</dbReference>
<evidence type="ECO:0000313" key="2">
    <source>
        <dbReference type="EMBL" id="KEQ02205.1"/>
    </source>
</evidence>
<name>A0A074VIJ7_9NEIS</name>
<evidence type="ECO:0000313" key="3">
    <source>
        <dbReference type="Proteomes" id="UP000027644"/>
    </source>
</evidence>
<sequence>MVVNIVLVWFEPAILRFPPDRIDILPDTLLRR</sequence>
<dbReference type="AlphaFoldDB" id="A0A074VIJ7"/>
<gene>
    <name evidence="2" type="ORF">SASC598J21_000120</name>
    <name evidence="1" type="ORF">SASC598J21_000430</name>
</gene>